<dbReference type="Proteomes" id="UP001167357">
    <property type="component" value="Unassembled WGS sequence"/>
</dbReference>
<dbReference type="EMBL" id="JAMBED010000065">
    <property type="protein sequence ID" value="MCL1553293.1"/>
    <property type="molecule type" value="Genomic_DNA"/>
</dbReference>
<protein>
    <submittedName>
        <fullName evidence="1">Uncharacterized protein</fullName>
    </submittedName>
</protein>
<evidence type="ECO:0000313" key="2">
    <source>
        <dbReference type="Proteomes" id="UP001167357"/>
    </source>
</evidence>
<accession>A0ABT0LVB6</accession>
<organism evidence="1 2">
    <name type="scientific">Xanthomonas nasturtii</name>
    <dbReference type="NCBI Taxonomy" id="1843581"/>
    <lineage>
        <taxon>Bacteria</taxon>
        <taxon>Pseudomonadati</taxon>
        <taxon>Pseudomonadota</taxon>
        <taxon>Gammaproteobacteria</taxon>
        <taxon>Lysobacterales</taxon>
        <taxon>Lysobacteraceae</taxon>
        <taxon>Xanthomonas</taxon>
    </lineage>
</organism>
<comment type="caution">
    <text evidence="1">The sequence shown here is derived from an EMBL/GenBank/DDBJ whole genome shotgun (WGS) entry which is preliminary data.</text>
</comment>
<keyword evidence="2" id="KW-1185">Reference proteome</keyword>
<evidence type="ECO:0000313" key="1">
    <source>
        <dbReference type="EMBL" id="MCL1553293.1"/>
    </source>
</evidence>
<proteinExistence type="predicted"/>
<gene>
    <name evidence="1" type="ORF">M3O51_18805</name>
</gene>
<sequence length="164" mass="17925">MTNSKNLIDSAVFTLRVGDGNASGAEVHFALPADPDVDIKILPSKPTEALLENEGLRLVLDESRLTDAVHFLHSNRPIFEVPMTVFFDANTGVKIIRMASYSGAGAATALVRVDYSVEVDGEYYSVAKVESVEVAAAIAREEILRILRGVELRLNPVATPRRRF</sequence>
<dbReference type="RefSeq" id="WP_249048427.1">
    <property type="nucleotide sequence ID" value="NZ_JAMBEC010000061.1"/>
</dbReference>
<name>A0ABT0LVB6_9XANT</name>
<reference evidence="1" key="1">
    <citation type="submission" date="2022-04" db="EMBL/GenBank/DDBJ databases">
        <title>Genomic comparison of 19 strains of Xanthomonas nasturtii, a newly emerging watercress pathogen.</title>
        <authorList>
            <person name="Harrison J."/>
            <person name="Greer S."/>
            <person name="Hussain R."/>
            <person name="Lascelles D."/>
            <person name="Roberts M."/>
            <person name="Carter B."/>
            <person name="Bryning A."/>
            <person name="Carroll S."/>
            <person name="Aspin A."/>
            <person name="Cruz L."/>
            <person name="Cruz J."/>
            <person name="Grant M."/>
            <person name="Vicente J."/>
            <person name="Studholme D.J."/>
        </authorList>
    </citation>
    <scope>NUCLEOTIDE SEQUENCE</scope>
    <source>
        <strain evidence="1">10016B</strain>
    </source>
</reference>